<comment type="similarity">
    <text evidence="5">Belongs to the TRAFAC class myosin-kinesin ATPase superfamily. Kinesin family.</text>
</comment>
<evidence type="ECO:0000256" key="4">
    <source>
        <dbReference type="ARBA" id="ARBA00023212"/>
    </source>
</evidence>
<keyword evidence="2 5" id="KW-0547">Nucleotide-binding</keyword>
<accession>E0V9G2</accession>
<dbReference type="SUPFAM" id="SSF52540">
    <property type="entry name" value="P-loop containing nucleoside triphosphate hydrolases"/>
    <property type="match status" value="1"/>
</dbReference>
<dbReference type="VEuPathDB" id="VectorBase:PHUM010880"/>
<reference evidence="7" key="1">
    <citation type="submission" date="2007-04" db="EMBL/GenBank/DDBJ databases">
        <title>Annotation of Pediculus humanus corporis strain USDA.</title>
        <authorList>
            <person name="Kirkness E."/>
            <person name="Hannick L."/>
            <person name="Hass B."/>
            <person name="Bruggner R."/>
            <person name="Lawson D."/>
            <person name="Bidwell S."/>
            <person name="Joardar V."/>
            <person name="Caler E."/>
            <person name="Walenz B."/>
            <person name="Inman J."/>
            <person name="Schobel S."/>
            <person name="Galinsky K."/>
            <person name="Amedeo P."/>
            <person name="Strausberg R."/>
        </authorList>
    </citation>
    <scope>NUCLEOTIDE SEQUENCE</scope>
    <source>
        <strain evidence="7">USDA</strain>
    </source>
</reference>
<dbReference type="InterPro" id="IPR027417">
    <property type="entry name" value="P-loop_NTPase"/>
</dbReference>
<evidence type="ECO:0000256" key="2">
    <source>
        <dbReference type="ARBA" id="ARBA00022741"/>
    </source>
</evidence>
<evidence type="ECO:0000313" key="8">
    <source>
        <dbReference type="EnsemblMetazoa" id="PHUM010880-PA"/>
    </source>
</evidence>
<dbReference type="EMBL" id="AAZO01000130">
    <property type="status" value="NOT_ANNOTATED_CDS"/>
    <property type="molecule type" value="Genomic_DNA"/>
</dbReference>
<evidence type="ECO:0000256" key="1">
    <source>
        <dbReference type="ARBA" id="ARBA00004245"/>
    </source>
</evidence>
<dbReference type="GeneID" id="8233717"/>
<dbReference type="HOGENOM" id="CLU_001485_2_1_1"/>
<dbReference type="InParanoid" id="E0V9G2"/>
<dbReference type="GO" id="GO:0015630">
    <property type="term" value="C:microtubule cytoskeleton"/>
    <property type="evidence" value="ECO:0007669"/>
    <property type="project" value="UniProtKB-ARBA"/>
</dbReference>
<dbReference type="GO" id="GO:0008017">
    <property type="term" value="F:microtubule binding"/>
    <property type="evidence" value="ECO:0007669"/>
    <property type="project" value="InterPro"/>
</dbReference>
<dbReference type="PRINTS" id="PR00380">
    <property type="entry name" value="KINESINHEAVY"/>
</dbReference>
<dbReference type="GO" id="GO:0007018">
    <property type="term" value="P:microtubule-based movement"/>
    <property type="evidence" value="ECO:0007669"/>
    <property type="project" value="InterPro"/>
</dbReference>
<dbReference type="CDD" id="cd00106">
    <property type="entry name" value="KISc"/>
    <property type="match status" value="1"/>
</dbReference>
<reference evidence="7" key="2">
    <citation type="submission" date="2007-04" db="EMBL/GenBank/DDBJ databases">
        <title>The genome of the human body louse.</title>
        <authorList>
            <consortium name="The Human Body Louse Genome Consortium"/>
            <person name="Kirkness E."/>
            <person name="Walenz B."/>
            <person name="Hass B."/>
            <person name="Bruggner R."/>
            <person name="Strausberg R."/>
        </authorList>
    </citation>
    <scope>NUCLEOTIDE SEQUENCE</scope>
    <source>
        <strain evidence="7">USDA</strain>
    </source>
</reference>
<organism>
    <name type="scientific">Pediculus humanus subsp. corporis</name>
    <name type="common">Body louse</name>
    <dbReference type="NCBI Taxonomy" id="121224"/>
    <lineage>
        <taxon>Eukaryota</taxon>
        <taxon>Metazoa</taxon>
        <taxon>Ecdysozoa</taxon>
        <taxon>Arthropoda</taxon>
        <taxon>Hexapoda</taxon>
        <taxon>Insecta</taxon>
        <taxon>Pterygota</taxon>
        <taxon>Neoptera</taxon>
        <taxon>Paraneoptera</taxon>
        <taxon>Psocodea</taxon>
        <taxon>Troctomorpha</taxon>
        <taxon>Phthiraptera</taxon>
        <taxon>Anoplura</taxon>
        <taxon>Pediculidae</taxon>
        <taxon>Pediculus</taxon>
    </lineage>
</organism>
<dbReference type="EnsemblMetazoa" id="PHUM010880-RA">
    <property type="protein sequence ID" value="PHUM010880-PA"/>
    <property type="gene ID" value="PHUM010880"/>
</dbReference>
<keyword evidence="4" id="KW-0206">Cytoskeleton</keyword>
<dbReference type="OrthoDB" id="3176171at2759"/>
<dbReference type="OMA" id="ESPQITF"/>
<dbReference type="STRING" id="121224.E0V9G2"/>
<evidence type="ECO:0000256" key="5">
    <source>
        <dbReference type="PROSITE-ProRule" id="PRU00283"/>
    </source>
</evidence>
<feature type="domain" description="Kinesin motor" evidence="6">
    <location>
        <begin position="1"/>
        <end position="300"/>
    </location>
</feature>
<dbReference type="Gene3D" id="3.40.850.10">
    <property type="entry name" value="Kinesin motor domain"/>
    <property type="match status" value="1"/>
</dbReference>
<feature type="binding site" evidence="5">
    <location>
        <begin position="58"/>
        <end position="65"/>
    </location>
    <ligand>
        <name>ATP</name>
        <dbReference type="ChEBI" id="CHEBI:30616"/>
    </ligand>
</feature>
<dbReference type="KEGG" id="phu:Phum_PHUM010880"/>
<comment type="subcellular location">
    <subcellularLocation>
        <location evidence="1">Cytoplasm</location>
        <location evidence="1">Cytoskeleton</location>
    </subcellularLocation>
</comment>
<dbReference type="Pfam" id="PF00225">
    <property type="entry name" value="Kinesin"/>
    <property type="match status" value="1"/>
</dbReference>
<keyword evidence="5" id="KW-0505">Motor protein</keyword>
<keyword evidence="9" id="KW-1185">Reference proteome</keyword>
<keyword evidence="3 5" id="KW-0067">ATP-binding</keyword>
<proteinExistence type="inferred from homology"/>
<dbReference type="PANTHER" id="PTHR47968">
    <property type="entry name" value="CENTROMERE PROTEIN E"/>
    <property type="match status" value="1"/>
</dbReference>
<evidence type="ECO:0000313" key="9">
    <source>
        <dbReference type="Proteomes" id="UP000009046"/>
    </source>
</evidence>
<dbReference type="Proteomes" id="UP000009046">
    <property type="component" value="Unassembled WGS sequence"/>
</dbReference>
<reference evidence="8" key="3">
    <citation type="submission" date="2020-05" db="UniProtKB">
        <authorList>
            <consortium name="EnsemblMetazoa"/>
        </authorList>
    </citation>
    <scope>IDENTIFICATION</scope>
    <source>
        <strain evidence="8">USDA</strain>
    </source>
</reference>
<dbReference type="eggNOG" id="KOG4280">
    <property type="taxonomic scope" value="Eukaryota"/>
</dbReference>
<sequence>MKDYISFAISKPLPAKKTFRFQKIFNQNTSQEEVFDIVASPVIQNVLSGYNGTIFTYGQTGSGKTYTMTGDIEKWVNPGIIPRAIQQIFQLKKDDATVSISYCEIYNEHVYDLIRYDNVNSNYSHVNVIEDGSGLTRFRNLSVHAVKSPYEAIQLLIRGDANKMMAETSSNPKSSRSHVVFSITLEVSSSKENKLLLRPVLYLVDLAGSEKMGKCKSPNANPWETRYINLSLHYLEQVLLALGQPGRVHIPYRNSVMTALLRNSLGGNCITSMIATFSLSVNDMEESLQTCRFSERIALIKNAVKPVEVSNPIKEIEELRKENRKLKSQIKLLGGQVSTSDLCREDKEKCNRLVNSFIKKGTVECLPFSNAKRLEYCLNLMRNEIIKPKNENEKQEKIKKSESFIASTLHVRIRASQKIKEEKVLNLKQDQNNT</sequence>
<dbReference type="AlphaFoldDB" id="E0V9G2"/>
<dbReference type="InterPro" id="IPR001752">
    <property type="entry name" value="Kinesin_motor_dom"/>
</dbReference>
<dbReference type="RefSeq" id="XP_002422756.1">
    <property type="nucleotide sequence ID" value="XM_002422711.1"/>
</dbReference>
<gene>
    <name evidence="8" type="primary">8233717</name>
    <name evidence="7" type="ORF">Phum_PHUM010880</name>
</gene>
<dbReference type="InterPro" id="IPR027640">
    <property type="entry name" value="Kinesin-like_fam"/>
</dbReference>
<dbReference type="GO" id="GO:0003777">
    <property type="term" value="F:microtubule motor activity"/>
    <property type="evidence" value="ECO:0007669"/>
    <property type="project" value="InterPro"/>
</dbReference>
<dbReference type="SMART" id="SM00129">
    <property type="entry name" value="KISc"/>
    <property type="match status" value="1"/>
</dbReference>
<keyword evidence="4" id="KW-0963">Cytoplasm</keyword>
<evidence type="ECO:0000259" key="6">
    <source>
        <dbReference type="PROSITE" id="PS50067"/>
    </source>
</evidence>
<dbReference type="EMBL" id="DS234992">
    <property type="protein sequence ID" value="EEB10018.1"/>
    <property type="molecule type" value="Genomic_DNA"/>
</dbReference>
<dbReference type="PROSITE" id="PS50067">
    <property type="entry name" value="KINESIN_MOTOR_2"/>
    <property type="match status" value="1"/>
</dbReference>
<dbReference type="GO" id="GO:0005524">
    <property type="term" value="F:ATP binding"/>
    <property type="evidence" value="ECO:0007669"/>
    <property type="project" value="UniProtKB-UniRule"/>
</dbReference>
<evidence type="ECO:0000256" key="3">
    <source>
        <dbReference type="ARBA" id="ARBA00022840"/>
    </source>
</evidence>
<evidence type="ECO:0000313" key="7">
    <source>
        <dbReference type="EMBL" id="EEB10018.1"/>
    </source>
</evidence>
<dbReference type="CTD" id="8233717"/>
<protein>
    <submittedName>
        <fullName evidence="7 8">Krp3, putative</fullName>
    </submittedName>
</protein>
<name>E0V9G2_PEDHC</name>
<dbReference type="InterPro" id="IPR036961">
    <property type="entry name" value="Kinesin_motor_dom_sf"/>
</dbReference>
<dbReference type="PANTHER" id="PTHR47968:SF67">
    <property type="entry name" value="KINESIN MOTOR DOMAIN-CONTAINING PROTEIN"/>
    <property type="match status" value="1"/>
</dbReference>